<evidence type="ECO:0000256" key="2">
    <source>
        <dbReference type="SAM" id="Phobius"/>
    </source>
</evidence>
<gene>
    <name evidence="4" type="ORF">OHC33_008073</name>
</gene>
<dbReference type="Proteomes" id="UP001316803">
    <property type="component" value="Unassembled WGS sequence"/>
</dbReference>
<dbReference type="GO" id="GO:0044695">
    <property type="term" value="C:Dsc E3 ubiquitin ligase complex"/>
    <property type="evidence" value="ECO:0007669"/>
    <property type="project" value="InterPro"/>
</dbReference>
<feature type="region of interest" description="Disordered" evidence="1">
    <location>
        <begin position="151"/>
        <end position="185"/>
    </location>
</feature>
<organism evidence="4 5">
    <name type="scientific">Knufia fluminis</name>
    <dbReference type="NCBI Taxonomy" id="191047"/>
    <lineage>
        <taxon>Eukaryota</taxon>
        <taxon>Fungi</taxon>
        <taxon>Dikarya</taxon>
        <taxon>Ascomycota</taxon>
        <taxon>Pezizomycotina</taxon>
        <taxon>Eurotiomycetes</taxon>
        <taxon>Chaetothyriomycetidae</taxon>
        <taxon>Chaetothyriales</taxon>
        <taxon>Trichomeriaceae</taxon>
        <taxon>Knufia</taxon>
    </lineage>
</organism>
<keyword evidence="2" id="KW-0472">Membrane</keyword>
<dbReference type="GO" id="GO:0032933">
    <property type="term" value="P:SREBP signaling pathway"/>
    <property type="evidence" value="ECO:0007669"/>
    <property type="project" value="InterPro"/>
</dbReference>
<dbReference type="Pfam" id="PF08508">
    <property type="entry name" value="DUF1746"/>
    <property type="match status" value="1"/>
</dbReference>
<feature type="transmembrane region" description="Helical" evidence="2">
    <location>
        <begin position="76"/>
        <end position="96"/>
    </location>
</feature>
<accession>A0AAN8EP46</accession>
<dbReference type="GO" id="GO:0005783">
    <property type="term" value="C:endoplasmic reticulum"/>
    <property type="evidence" value="ECO:0007669"/>
    <property type="project" value="TreeGrafter"/>
</dbReference>
<evidence type="ECO:0000256" key="1">
    <source>
        <dbReference type="SAM" id="MobiDB-lite"/>
    </source>
</evidence>
<feature type="compositionally biased region" description="Polar residues" evidence="1">
    <location>
        <begin position="1"/>
        <end position="14"/>
    </location>
</feature>
<comment type="caution">
    <text evidence="4">The sequence shown here is derived from an EMBL/GenBank/DDBJ whole genome shotgun (WGS) entry which is preliminary data.</text>
</comment>
<feature type="transmembrane region" description="Helical" evidence="2">
    <location>
        <begin position="44"/>
        <end position="64"/>
    </location>
</feature>
<protein>
    <recommendedName>
        <fullName evidence="3">DUF1746 domain-containing protein</fullName>
    </recommendedName>
</protein>
<keyword evidence="2" id="KW-0812">Transmembrane</keyword>
<dbReference type="AlphaFoldDB" id="A0AAN8EP46"/>
<keyword evidence="5" id="KW-1185">Reference proteome</keyword>
<dbReference type="EMBL" id="JAKLMC020000023">
    <property type="protein sequence ID" value="KAK5951001.1"/>
    <property type="molecule type" value="Genomic_DNA"/>
</dbReference>
<dbReference type="PANTHER" id="PTHR39405:SF1">
    <property type="entry name" value="DSC E3 UBIQUITIN LIGASE COMPLEX SUBUNIT 4"/>
    <property type="match status" value="1"/>
</dbReference>
<dbReference type="InterPro" id="IPR038967">
    <property type="entry name" value="Dsc4-like"/>
</dbReference>
<feature type="transmembrane region" description="Helical" evidence="2">
    <location>
        <begin position="125"/>
        <end position="144"/>
    </location>
</feature>
<feature type="region of interest" description="Disordered" evidence="1">
    <location>
        <begin position="1"/>
        <end position="20"/>
    </location>
</feature>
<keyword evidence="2" id="KW-1133">Transmembrane helix</keyword>
<reference evidence="4 5" key="1">
    <citation type="submission" date="2022-12" db="EMBL/GenBank/DDBJ databases">
        <title>Genomic features and morphological characterization of a novel Knufia sp. strain isolated from spacecraft assembly facility.</title>
        <authorList>
            <person name="Teixeira M."/>
            <person name="Chander A.M."/>
            <person name="Stajich J.E."/>
            <person name="Venkateswaran K."/>
        </authorList>
    </citation>
    <scope>NUCLEOTIDE SEQUENCE [LARGE SCALE GENOMIC DNA]</scope>
    <source>
        <strain evidence="4 5">FJI-L2-BK-P2</strain>
    </source>
</reference>
<proteinExistence type="predicted"/>
<evidence type="ECO:0000259" key="3">
    <source>
        <dbReference type="Pfam" id="PF08508"/>
    </source>
</evidence>
<dbReference type="InterPro" id="IPR013715">
    <property type="entry name" value="DUF1746"/>
</dbReference>
<evidence type="ECO:0000313" key="5">
    <source>
        <dbReference type="Proteomes" id="UP001316803"/>
    </source>
</evidence>
<sequence>MNNETEQPVEATSSEEARSSIAGIAAKNEPKDTLNTLIRDLNNLVLVTISAVYYLDCFSILFLLRFLSQNQSTTGGIRVVLTSNLVCILTHIFHSLPQPAPREFWNHGGALVDFVGEKPTSRAKLIILDILIVSLQILHLALYYKKATVDDSSKTKAPPPAQDLEAEEAGISRANAPTQVETEEGIEMQSLLPPDSETGTGQGQAPQADTTIIILRKADFKEVFFNTARNTDSEQSAAAVRGFIDRFNAVRARRAALQTAGNTTAT</sequence>
<feature type="domain" description="DUF1746" evidence="3">
    <location>
        <begin position="41"/>
        <end position="138"/>
    </location>
</feature>
<evidence type="ECO:0000313" key="4">
    <source>
        <dbReference type="EMBL" id="KAK5951001.1"/>
    </source>
</evidence>
<name>A0AAN8EP46_9EURO</name>
<dbReference type="PANTHER" id="PTHR39405">
    <property type="entry name" value="DSC E3 UBIQUITIN LIGASE COMPLEX SUBUNIT 4"/>
    <property type="match status" value="1"/>
</dbReference>